<evidence type="ECO:0000256" key="7">
    <source>
        <dbReference type="ARBA" id="ARBA00022598"/>
    </source>
</evidence>
<dbReference type="InterPro" id="IPR045851">
    <property type="entry name" value="AMP-bd_C_sf"/>
</dbReference>
<evidence type="ECO:0000256" key="9">
    <source>
        <dbReference type="ARBA" id="ARBA00022692"/>
    </source>
</evidence>
<dbReference type="GO" id="GO:0005778">
    <property type="term" value="C:peroxisomal membrane"/>
    <property type="evidence" value="ECO:0007669"/>
    <property type="project" value="UniProtKB-SubCell"/>
</dbReference>
<evidence type="ECO:0000256" key="8">
    <source>
        <dbReference type="ARBA" id="ARBA00022677"/>
    </source>
</evidence>
<evidence type="ECO:0000256" key="10">
    <source>
        <dbReference type="ARBA" id="ARBA00022741"/>
    </source>
</evidence>
<dbReference type="VEuPathDB" id="FungiDB:MYCFIDRAFT_185079"/>
<sequence length="666" mass="75086">MALNATTGIAIAGATAAAAYIDAKFHIAKDVATLREQREVRKTAERRAKQNKRSAWYTFEEQARLRKDGPCIWYRTEPGHQPTIHSWTDVLSNATQLGRFLLENGVRPGELVGSYLMNSPDFVVSMLGSWAIGSGLAMMNYNLGGDGLLHCLKVANGKVLLVEDDDGCRDRIEPIRQQIEALNIRVIVLDAATKSKILSKDTTQLGHEYRQEVTPGHPLFIFFTSGTTGLPKACAFPTVAHHGLTSPRLRSTGLRPGDVWYDCMPFYHGTGCTVAMGCMMSGVTLAIGRKFSVRNFWKDVHDSEANAFVYVGETARYLLAAPPSPLDKDHKLKAMYGNGMRPDIWLRFQERFNIPVVNEFFNSTEGMLSLLNVCRGQFHAAHVGHHGAIQRWLLRNKIIPVQIDYERGDTIWRDPKTGFARRTPYEEGGEIIIACQTEKDFVGYWNNPDATQKRFERDVFKKGDLYYRTGDALRRDADGRWYFMDRLGDTYRWKSENVSTAEVAEVLGRFPGIVEANVYGVEVPGHDGRAGCAAVFILPQDRATFDFAGLLAHARKGLPGYAVPIFLRLIQSPTPMHNNKQNKVPLRKEGIDLDKIATGFRGWGRALRPRNILFKKKKKNPVSLDLTPRNETRKQCAYCFMLVGLELHFRHAAMPKKSFHRHVKMQ</sequence>
<evidence type="ECO:0000256" key="2">
    <source>
        <dbReference type="ARBA" id="ARBA00004585"/>
    </source>
</evidence>
<evidence type="ECO:0000256" key="19">
    <source>
        <dbReference type="ARBA" id="ARBA00078285"/>
    </source>
</evidence>
<evidence type="ECO:0000256" key="16">
    <source>
        <dbReference type="ARBA" id="ARBA00051585"/>
    </source>
</evidence>
<dbReference type="GO" id="GO:0044539">
    <property type="term" value="P:long-chain fatty acid import into cell"/>
    <property type="evidence" value="ECO:0007669"/>
    <property type="project" value="TreeGrafter"/>
</dbReference>
<comment type="function">
    <text evidence="17">Acyl-CoA synthetase required for both the import of long chain fatty acids (LCFAs) (C14-C18) and the activation very long chain fatty acids (VLCFAs) (C20-C26) by esterification of the fatty acids into metabolically active CoA-thioesters for subsequent degradation or incorporation into phospholipids. The transport and fatty acyl-CoA synthetase activities are genetically separable and are thus independent activities. Esterifies VLCFAs in the peroxisome matrix. The VLCFAs are actively transported into peroxisomes by a PXA1-PXA2 heterodimeric transporter in the peroxisomal membrane.</text>
</comment>
<dbReference type="SUPFAM" id="SSF56801">
    <property type="entry name" value="Acetyl-CoA synthetase-like"/>
    <property type="match status" value="1"/>
</dbReference>
<evidence type="ECO:0000313" key="22">
    <source>
        <dbReference type="Proteomes" id="UP000016932"/>
    </source>
</evidence>
<feature type="domain" description="AMP-dependent synthetase/ligase" evidence="20">
    <location>
        <begin position="59"/>
        <end position="370"/>
    </location>
</feature>
<evidence type="ECO:0000256" key="18">
    <source>
        <dbReference type="ARBA" id="ARBA00068795"/>
    </source>
</evidence>
<dbReference type="HOGENOM" id="CLU_000022_46_3_1"/>
<dbReference type="FunFam" id="3.40.50.12780:FF:000019">
    <property type="entry name" value="Long-chain fatty acid transporter"/>
    <property type="match status" value="1"/>
</dbReference>
<evidence type="ECO:0000256" key="15">
    <source>
        <dbReference type="ARBA" id="ARBA00023140"/>
    </source>
</evidence>
<keyword evidence="9" id="KW-0812">Transmembrane</keyword>
<gene>
    <name evidence="21" type="ORF">MYCFIDRAFT_185079</name>
</gene>
<dbReference type="eggNOG" id="KOG1179">
    <property type="taxonomic scope" value="Eukaryota"/>
</dbReference>
<dbReference type="GeneID" id="19334766"/>
<dbReference type="GO" id="GO:0009898">
    <property type="term" value="C:cytoplasmic side of plasma membrane"/>
    <property type="evidence" value="ECO:0007669"/>
    <property type="project" value="TreeGrafter"/>
</dbReference>
<evidence type="ECO:0000313" key="21">
    <source>
        <dbReference type="EMBL" id="EME88367.1"/>
    </source>
</evidence>
<evidence type="ECO:0000256" key="3">
    <source>
        <dbReference type="ARBA" id="ARBA00004651"/>
    </source>
</evidence>
<dbReference type="PROSITE" id="PS00455">
    <property type="entry name" value="AMP_BINDING"/>
    <property type="match status" value="1"/>
</dbReference>
<protein>
    <recommendedName>
        <fullName evidence="18">Very long-chain fatty acid transport protein</fullName>
    </recommendedName>
    <alternativeName>
        <fullName evidence="19">Very-long-chain acyl-CoA synthetase</fullName>
    </alternativeName>
</protein>
<dbReference type="AlphaFoldDB" id="N1QB66"/>
<organism evidence="21 22">
    <name type="scientific">Pseudocercospora fijiensis (strain CIRAD86)</name>
    <name type="common">Black leaf streak disease fungus</name>
    <name type="synonym">Mycosphaerella fijiensis</name>
    <dbReference type="NCBI Taxonomy" id="383855"/>
    <lineage>
        <taxon>Eukaryota</taxon>
        <taxon>Fungi</taxon>
        <taxon>Dikarya</taxon>
        <taxon>Ascomycota</taxon>
        <taxon>Pezizomycotina</taxon>
        <taxon>Dothideomycetes</taxon>
        <taxon>Dothideomycetidae</taxon>
        <taxon>Mycosphaerellales</taxon>
        <taxon>Mycosphaerellaceae</taxon>
        <taxon>Pseudocercospora</taxon>
    </lineage>
</organism>
<evidence type="ECO:0000256" key="4">
    <source>
        <dbReference type="ARBA" id="ARBA00006432"/>
    </source>
</evidence>
<evidence type="ECO:0000256" key="17">
    <source>
        <dbReference type="ARBA" id="ARBA00060276"/>
    </source>
</evidence>
<keyword evidence="10" id="KW-0547">Nucleotide-binding</keyword>
<comment type="subcellular location">
    <subcellularLocation>
        <location evidence="3">Cell membrane</location>
        <topology evidence="3">Multi-pass membrane protein</topology>
    </subcellularLocation>
    <subcellularLocation>
        <location evidence="1">Lipid droplet</location>
    </subcellularLocation>
    <subcellularLocation>
        <location evidence="2">Peroxisome membrane</location>
        <topology evidence="2">Multi-pass membrane protein</topology>
    </subcellularLocation>
</comment>
<dbReference type="RefSeq" id="XP_007921436.1">
    <property type="nucleotide sequence ID" value="XM_007923245.1"/>
</dbReference>
<dbReference type="STRING" id="383855.N1QB66"/>
<accession>N1QB66</accession>
<dbReference type="PANTHER" id="PTHR43107">
    <property type="entry name" value="LONG-CHAIN FATTY ACID TRANSPORT PROTEIN"/>
    <property type="match status" value="1"/>
</dbReference>
<keyword evidence="8" id="KW-0551">Lipid droplet</keyword>
<dbReference type="GO" id="GO:0004467">
    <property type="term" value="F:long-chain fatty acid-CoA ligase activity"/>
    <property type="evidence" value="ECO:0007669"/>
    <property type="project" value="TreeGrafter"/>
</dbReference>
<comment type="catalytic activity">
    <reaction evidence="16">
        <text>a very long-chain fatty acid + ATP + CoA = a very long-chain fatty acyl-CoA + AMP + diphosphate</text>
        <dbReference type="Rhea" id="RHEA:54536"/>
        <dbReference type="ChEBI" id="CHEBI:30616"/>
        <dbReference type="ChEBI" id="CHEBI:33019"/>
        <dbReference type="ChEBI" id="CHEBI:57287"/>
        <dbReference type="ChEBI" id="CHEBI:58950"/>
        <dbReference type="ChEBI" id="CHEBI:138261"/>
        <dbReference type="ChEBI" id="CHEBI:456215"/>
    </reaction>
</comment>
<dbReference type="InterPro" id="IPR000873">
    <property type="entry name" value="AMP-dep_synth/lig_dom"/>
</dbReference>
<keyword evidence="6" id="KW-1003">Cell membrane</keyword>
<keyword evidence="11" id="KW-0067">ATP-binding</keyword>
<keyword evidence="7" id="KW-0436">Ligase</keyword>
<evidence type="ECO:0000256" key="13">
    <source>
        <dbReference type="ARBA" id="ARBA00023055"/>
    </source>
</evidence>
<dbReference type="OrthoDB" id="196650at2759"/>
<keyword evidence="13" id="KW-0445">Lipid transport</keyword>
<dbReference type="EMBL" id="KB446555">
    <property type="protein sequence ID" value="EME88367.1"/>
    <property type="molecule type" value="Genomic_DNA"/>
</dbReference>
<dbReference type="Gene3D" id="3.30.300.30">
    <property type="match status" value="1"/>
</dbReference>
<comment type="similarity">
    <text evidence="4">Belongs to the ATP-dependent AMP-binding enzyme family.</text>
</comment>
<evidence type="ECO:0000256" key="11">
    <source>
        <dbReference type="ARBA" id="ARBA00022840"/>
    </source>
</evidence>
<proteinExistence type="inferred from homology"/>
<dbReference type="GO" id="GO:0005524">
    <property type="term" value="F:ATP binding"/>
    <property type="evidence" value="ECO:0007669"/>
    <property type="project" value="UniProtKB-KW"/>
</dbReference>
<evidence type="ECO:0000259" key="20">
    <source>
        <dbReference type="Pfam" id="PF00501"/>
    </source>
</evidence>
<keyword evidence="15" id="KW-0576">Peroxisome</keyword>
<evidence type="ECO:0000256" key="6">
    <source>
        <dbReference type="ARBA" id="ARBA00022475"/>
    </source>
</evidence>
<keyword evidence="14" id="KW-0472">Membrane</keyword>
<dbReference type="GO" id="GO:0005811">
    <property type="term" value="C:lipid droplet"/>
    <property type="evidence" value="ECO:0007669"/>
    <property type="project" value="UniProtKB-SubCell"/>
</dbReference>
<keyword evidence="22" id="KW-1185">Reference proteome</keyword>
<dbReference type="Proteomes" id="UP000016932">
    <property type="component" value="Unassembled WGS sequence"/>
</dbReference>
<dbReference type="PANTHER" id="PTHR43107:SF6">
    <property type="entry name" value="ACYL-COA SYNTHETASE FAMILY PROTEIN (CEFD1), PUTATIVE (AFU_ORTHOLOGUE AFUA_6G03630)-RELATED"/>
    <property type="match status" value="1"/>
</dbReference>
<dbReference type="InterPro" id="IPR020845">
    <property type="entry name" value="AMP-binding_CS"/>
</dbReference>
<evidence type="ECO:0000256" key="12">
    <source>
        <dbReference type="ARBA" id="ARBA00022989"/>
    </source>
</evidence>
<dbReference type="GO" id="GO:0005324">
    <property type="term" value="F:long-chain fatty acid transmembrane transporter activity"/>
    <property type="evidence" value="ECO:0007669"/>
    <property type="project" value="TreeGrafter"/>
</dbReference>
<dbReference type="FunFam" id="3.30.300.30:FF:000002">
    <property type="entry name" value="Long-chain fatty acid transport protein 1"/>
    <property type="match status" value="1"/>
</dbReference>
<dbReference type="InterPro" id="IPR042099">
    <property type="entry name" value="ANL_N_sf"/>
</dbReference>
<dbReference type="KEGG" id="pfj:MYCFIDRAFT_185079"/>
<name>N1QB66_PSEFD</name>
<dbReference type="Pfam" id="PF00501">
    <property type="entry name" value="AMP-binding"/>
    <property type="match status" value="1"/>
</dbReference>
<keyword evidence="5" id="KW-0813">Transport</keyword>
<keyword evidence="12" id="KW-1133">Transmembrane helix</keyword>
<evidence type="ECO:0000256" key="14">
    <source>
        <dbReference type="ARBA" id="ARBA00023136"/>
    </source>
</evidence>
<reference evidence="21 22" key="1">
    <citation type="journal article" date="2012" name="PLoS Pathog.">
        <title>Diverse lifestyles and strategies of plant pathogenesis encoded in the genomes of eighteen Dothideomycetes fungi.</title>
        <authorList>
            <person name="Ohm R.A."/>
            <person name="Feau N."/>
            <person name="Henrissat B."/>
            <person name="Schoch C.L."/>
            <person name="Horwitz B.A."/>
            <person name="Barry K.W."/>
            <person name="Condon B.J."/>
            <person name="Copeland A.C."/>
            <person name="Dhillon B."/>
            <person name="Glaser F."/>
            <person name="Hesse C.N."/>
            <person name="Kosti I."/>
            <person name="LaButti K."/>
            <person name="Lindquist E.A."/>
            <person name="Lucas S."/>
            <person name="Salamov A.A."/>
            <person name="Bradshaw R.E."/>
            <person name="Ciuffetti L."/>
            <person name="Hamelin R.C."/>
            <person name="Kema G.H.J."/>
            <person name="Lawrence C."/>
            <person name="Scott J.A."/>
            <person name="Spatafora J.W."/>
            <person name="Turgeon B.G."/>
            <person name="de Wit P.J.G.M."/>
            <person name="Zhong S."/>
            <person name="Goodwin S.B."/>
            <person name="Grigoriev I.V."/>
        </authorList>
    </citation>
    <scope>NUCLEOTIDE SEQUENCE [LARGE SCALE GENOMIC DNA]</scope>
    <source>
        <strain evidence="21 22">CIRAD86</strain>
    </source>
</reference>
<dbReference type="Gene3D" id="3.40.50.12780">
    <property type="entry name" value="N-terminal domain of ligase-like"/>
    <property type="match status" value="1"/>
</dbReference>
<evidence type="ECO:0000256" key="5">
    <source>
        <dbReference type="ARBA" id="ARBA00022448"/>
    </source>
</evidence>
<evidence type="ECO:0000256" key="1">
    <source>
        <dbReference type="ARBA" id="ARBA00004502"/>
    </source>
</evidence>